<sequence>MAFGGGTWITQNKVLPGAYINVVSAGIASAALSDRGIATMPLELDWGPDDTVFKVTTADMQKYSKKIFGYSYTDDKMKGLRDLFAGGTLVLYAYRLNGGGTKASNDYATAKHTGTRGNAIRISIAKDVDDPESWNVTTYLDTSRIEVQNVKKAADLKDNDFVTFKTDTLELAAVASAALSGGTNGVVNGDAHAEYLAKAEAYGFNTMGVVVTDEVTKRLYVAYVKRMRDEVGKKFQLVLYKSDADYMGVISTPNKTTDEGWPEASAVYWLTGVECSTAVNKSCEGRVYDGEFSIEPIDNDLEDYIKKGQLVFDRNDDEIEILSDINTHITITEDCNEFFCDNQTIRVVDQLANDDALLFKTRFRGKFPNDDPGRNSLKSGLCEIREKLQNLRAIENFKRDNVTVEQGESKKSVVVNNTVEVVNAMSIMYMTTVVK</sequence>
<evidence type="ECO:0000313" key="7">
    <source>
        <dbReference type="Proteomes" id="UP000095495"/>
    </source>
</evidence>
<dbReference type="EMBL" id="CYXV01000004">
    <property type="protein sequence ID" value="CUM85833.1"/>
    <property type="molecule type" value="Genomic_DNA"/>
</dbReference>
<feature type="domain" description="Tail sheath protein Gp18-like" evidence="5">
    <location>
        <begin position="35"/>
        <end position="95"/>
    </location>
</feature>
<dbReference type="Gene3D" id="2.60.40.4290">
    <property type="match status" value="1"/>
</dbReference>
<dbReference type="InterPro" id="IPR020287">
    <property type="entry name" value="Tail_sheath_C"/>
</dbReference>
<dbReference type="Gene3D" id="3.30.360.90">
    <property type="match status" value="1"/>
</dbReference>
<dbReference type="Gene3D" id="3.40.50.11790">
    <property type="match status" value="1"/>
</dbReference>
<name>A0A173S672_9FIRM</name>
<feature type="domain" description="Tail sheath protein C-terminal" evidence="4">
    <location>
        <begin position="337"/>
        <end position="435"/>
    </location>
</feature>
<feature type="domain" description="Tail sheath protein subtilisin-like" evidence="2">
    <location>
        <begin position="186"/>
        <end position="327"/>
    </location>
</feature>
<reference evidence="6 7" key="1">
    <citation type="submission" date="2015-09" db="EMBL/GenBank/DDBJ databases">
        <authorList>
            <consortium name="Pathogen Informatics"/>
        </authorList>
    </citation>
    <scope>NUCLEOTIDE SEQUENCE [LARGE SCALE GENOMIC DNA]</scope>
    <source>
        <strain evidence="6 7">2789STDY5608863</strain>
    </source>
</reference>
<dbReference type="Pfam" id="PF17481">
    <property type="entry name" value="Phage_sheath_domII"/>
    <property type="match status" value="1"/>
</dbReference>
<dbReference type="Proteomes" id="UP000095495">
    <property type="component" value="Unassembled WGS sequence"/>
</dbReference>
<dbReference type="Pfam" id="PF17482">
    <property type="entry name" value="Phage_sheath_1C"/>
    <property type="match status" value="1"/>
</dbReference>
<dbReference type="InterPro" id="IPR054564">
    <property type="entry name" value="Gp18_domIII_N"/>
</dbReference>
<accession>A0A173S672</accession>
<evidence type="ECO:0000259" key="4">
    <source>
        <dbReference type="Pfam" id="PF17482"/>
    </source>
</evidence>
<protein>
    <submittedName>
        <fullName evidence="6">Phage tail sheath protein</fullName>
    </submittedName>
</protein>
<comment type="similarity">
    <text evidence="1">Belongs to the myoviridae tail sheath protein family.</text>
</comment>
<evidence type="ECO:0000259" key="5">
    <source>
        <dbReference type="Pfam" id="PF22671"/>
    </source>
</evidence>
<dbReference type="Pfam" id="PF22671">
    <property type="entry name" value="Gp18_domIII_N"/>
    <property type="match status" value="1"/>
</dbReference>
<dbReference type="RefSeq" id="WP_055261888.1">
    <property type="nucleotide sequence ID" value="NZ_CYXV01000004.1"/>
</dbReference>
<organism evidence="6 7">
    <name type="scientific">Roseburia faecis</name>
    <dbReference type="NCBI Taxonomy" id="301302"/>
    <lineage>
        <taxon>Bacteria</taxon>
        <taxon>Bacillati</taxon>
        <taxon>Bacillota</taxon>
        <taxon>Clostridia</taxon>
        <taxon>Lachnospirales</taxon>
        <taxon>Lachnospiraceae</taxon>
        <taxon>Roseburia</taxon>
    </lineage>
</organism>
<dbReference type="Gene3D" id="3.30.1370.220">
    <property type="match status" value="1"/>
</dbReference>
<gene>
    <name evidence="6" type="ORF">ERS852420_01120</name>
</gene>
<proteinExistence type="inferred from homology"/>
<dbReference type="Pfam" id="PF04984">
    <property type="entry name" value="Phage_sheath_1"/>
    <property type="match status" value="1"/>
</dbReference>
<dbReference type="AlphaFoldDB" id="A0A173S672"/>
<dbReference type="InterPro" id="IPR035326">
    <property type="entry name" value="Beta_sandwich_Seath"/>
</dbReference>
<dbReference type="Gene3D" id="3.30.1490.360">
    <property type="match status" value="1"/>
</dbReference>
<feature type="domain" description="Phage tail sheath protein-like beta-sandwich" evidence="3">
    <location>
        <begin position="100"/>
        <end position="184"/>
    </location>
</feature>
<evidence type="ECO:0000259" key="2">
    <source>
        <dbReference type="Pfam" id="PF04984"/>
    </source>
</evidence>
<evidence type="ECO:0000313" key="6">
    <source>
        <dbReference type="EMBL" id="CUM85833.1"/>
    </source>
</evidence>
<evidence type="ECO:0000259" key="3">
    <source>
        <dbReference type="Pfam" id="PF17481"/>
    </source>
</evidence>
<dbReference type="InterPro" id="IPR035089">
    <property type="entry name" value="Phage_sheath_subtilisin"/>
</dbReference>
<evidence type="ECO:0000256" key="1">
    <source>
        <dbReference type="ARBA" id="ARBA00008005"/>
    </source>
</evidence>